<keyword evidence="2" id="KW-0472">Membrane</keyword>
<evidence type="ECO:0000256" key="2">
    <source>
        <dbReference type="SAM" id="Phobius"/>
    </source>
</evidence>
<evidence type="ECO:0000313" key="3">
    <source>
        <dbReference type="EMBL" id="NGO10850.1"/>
    </source>
</evidence>
<dbReference type="AlphaFoldDB" id="A0A6G4VAI8"/>
<keyword evidence="2" id="KW-1133">Transmembrane helix</keyword>
<keyword evidence="4" id="KW-1185">Reference proteome</keyword>
<keyword evidence="2" id="KW-0812">Transmembrane</keyword>
<feature type="compositionally biased region" description="Basic and acidic residues" evidence="1">
    <location>
        <begin position="99"/>
        <end position="110"/>
    </location>
</feature>
<feature type="transmembrane region" description="Helical" evidence="2">
    <location>
        <begin position="167"/>
        <end position="188"/>
    </location>
</feature>
<sequence>MTEMPECVARVTLVGSILPPELREGVIDVTPWLRTLSSAGLLLVLAAAPAHASYTSPTASYAPSVAPSTPSASSYAVEPVPAESRVGNRVGNRAGSRAGEGRERPGREAAPEDDAAAARPEVDPGVPEVPEVPDVPVSPETTSGSDMDPEPSPHAAPPAPTEPVLRILPLGSGLVLMGLGLGLAFLALRVRRG</sequence>
<feature type="compositionally biased region" description="Low complexity" evidence="1">
    <location>
        <begin position="117"/>
        <end position="140"/>
    </location>
</feature>
<comment type="caution">
    <text evidence="3">The sequence shown here is derived from an EMBL/GenBank/DDBJ whole genome shotgun (WGS) entry which is preliminary data.</text>
</comment>
<feature type="region of interest" description="Disordered" evidence="1">
    <location>
        <begin position="55"/>
        <end position="162"/>
    </location>
</feature>
<dbReference type="EMBL" id="JAAKZY010000085">
    <property type="protein sequence ID" value="NGO10850.1"/>
    <property type="molecule type" value="Genomic_DNA"/>
</dbReference>
<name>A0A6G4VAI8_9ACTN</name>
<evidence type="ECO:0000256" key="1">
    <source>
        <dbReference type="SAM" id="MobiDB-lite"/>
    </source>
</evidence>
<protein>
    <submittedName>
        <fullName evidence="3">Uncharacterized protein</fullName>
    </submittedName>
</protein>
<dbReference type="Proteomes" id="UP000472335">
    <property type="component" value="Unassembled WGS sequence"/>
</dbReference>
<organism evidence="3 4">
    <name type="scientific">Streptomyces scabichelini</name>
    <dbReference type="NCBI Taxonomy" id="2711217"/>
    <lineage>
        <taxon>Bacteria</taxon>
        <taxon>Bacillati</taxon>
        <taxon>Actinomycetota</taxon>
        <taxon>Actinomycetes</taxon>
        <taxon>Kitasatosporales</taxon>
        <taxon>Streptomycetaceae</taxon>
        <taxon>Streptomyces</taxon>
    </lineage>
</organism>
<reference evidence="3 4" key="1">
    <citation type="submission" date="2020-02" db="EMBL/GenBank/DDBJ databases">
        <title>Whole-genome analyses of novel actinobacteria.</title>
        <authorList>
            <person name="Sahin N."/>
            <person name="Gencbay T."/>
        </authorList>
    </citation>
    <scope>NUCLEOTIDE SEQUENCE [LARGE SCALE GENOMIC DNA]</scope>
    <source>
        <strain evidence="3 4">HC44</strain>
    </source>
</reference>
<feature type="compositionally biased region" description="Low complexity" evidence="1">
    <location>
        <begin position="55"/>
        <end position="77"/>
    </location>
</feature>
<feature type="compositionally biased region" description="Pro residues" evidence="1">
    <location>
        <begin position="150"/>
        <end position="161"/>
    </location>
</feature>
<gene>
    <name evidence="3" type="ORF">G5C60_25450</name>
</gene>
<accession>A0A6G4VAI8</accession>
<proteinExistence type="predicted"/>
<evidence type="ECO:0000313" key="4">
    <source>
        <dbReference type="Proteomes" id="UP000472335"/>
    </source>
</evidence>